<protein>
    <recommendedName>
        <fullName evidence="5">Ig-like domain-containing protein</fullName>
    </recommendedName>
</protein>
<gene>
    <name evidence="6" type="ORF">MGAL_10B031659</name>
</gene>
<feature type="domain" description="Ig-like" evidence="5">
    <location>
        <begin position="706"/>
        <end position="799"/>
    </location>
</feature>
<evidence type="ECO:0000256" key="1">
    <source>
        <dbReference type="ARBA" id="ARBA00022729"/>
    </source>
</evidence>
<dbReference type="SMART" id="SM00409">
    <property type="entry name" value="IG"/>
    <property type="match status" value="4"/>
</dbReference>
<feature type="chain" id="PRO_5032504631" description="Ig-like domain-containing protein" evidence="4">
    <location>
        <begin position="19"/>
        <end position="877"/>
    </location>
</feature>
<dbReference type="PANTHER" id="PTHR45080">
    <property type="entry name" value="CONTACTIN 5"/>
    <property type="match status" value="1"/>
</dbReference>
<sequence length="877" mass="99103">MLMALAVIALSIIDAWWTQEKERLSGKWSLSIQPDFQNVSRGENETLKCRVYDLPDHTHITKVSWFVNQHDSDQFSQLSLDPEKYLSVSNEEPSLTIMNFQPEDEGTYKCEIENDVGLKKSGSSYLAFIDLPIPETLPINKDCIKYSTQTVTCNVRGNQPKDLQWVKVSKGTAKTIKISLSSDKYSGGTVEKPSLCINNFVMEDEGTYVCCAVNDAGIGSSKGTFLTYILDASDQQNLEDNFHRLVTLVHIAGDVTRKYFDICILKANTFRKYLETNIHNIVHLHEPHPCCKCSFKCCKCTKTCSCKCKCKCLLTQDQISTLFVYDKQFFNRRHTRGKGESNQRCVCPYRVKSSVSLSVVDITLLSVIIANVDGVNKYLGVDKKFEDIRKVRNYVFHQSDSQSIKQDAFEIKWKKLIDSTELVFQHIGDVQYKENINKKINEIRGSIRISSDSFVQQQIFQEFWRDKCAELEQRKQEEFRESFSRFEQIFMDEDTLTEPTQTLASKIGQGRMPVLLQIDVPDYWDEKDITKAFRDIQATQMNKETGVKIKSYSIQKLNIIIDVVKTIMNDIHELNHEVMPLISGFLSYIDTKEKADVNLKMIAPEKLKLKIGPSKKKVSKGCSHTIECNISGKPSPFIINWTKKNHGEEIAIGALQERYSGGTVECPSLTIECFVIDDEGIYVCRATNEAGVGLSNESKLTYIEKPKVSVSPERQNVAKGKAQILMCSVSGTPPPHITWMKENNGTKAIINLPSEKYSGGKDDVPSLTLIDFNEEDDGIYVCKATNEAGEALSNKSHLTYIEPPTAKVTPDRQNVVKEPPTATVSPGRQNVVKGKAPTLNCSVSGKPLPIFVDESEQWGRSIFTFRKDTGEMLMFLH</sequence>
<comment type="caution">
    <text evidence="6">The sequence shown here is derived from an EMBL/GenBank/DDBJ whole genome shotgun (WGS) entry which is preliminary data.</text>
</comment>
<dbReference type="GO" id="GO:0005886">
    <property type="term" value="C:plasma membrane"/>
    <property type="evidence" value="ECO:0007669"/>
    <property type="project" value="TreeGrafter"/>
</dbReference>
<dbReference type="Pfam" id="PF07679">
    <property type="entry name" value="I-set"/>
    <property type="match status" value="3"/>
</dbReference>
<dbReference type="OrthoDB" id="10010359at2759"/>
<dbReference type="InterPro" id="IPR007110">
    <property type="entry name" value="Ig-like_dom"/>
</dbReference>
<dbReference type="EMBL" id="UYJE01004979">
    <property type="protein sequence ID" value="VDI32980.1"/>
    <property type="molecule type" value="Genomic_DNA"/>
</dbReference>
<dbReference type="InterPro" id="IPR036179">
    <property type="entry name" value="Ig-like_dom_sf"/>
</dbReference>
<dbReference type="PROSITE" id="PS50835">
    <property type="entry name" value="IG_LIKE"/>
    <property type="match status" value="5"/>
</dbReference>
<proteinExistence type="predicted"/>
<keyword evidence="7" id="KW-1185">Reference proteome</keyword>
<dbReference type="GO" id="GO:0007156">
    <property type="term" value="P:homophilic cell adhesion via plasma membrane adhesion molecules"/>
    <property type="evidence" value="ECO:0007669"/>
    <property type="project" value="TreeGrafter"/>
</dbReference>
<dbReference type="InterPro" id="IPR050958">
    <property type="entry name" value="Cell_Adh-Cytoskel_Orgn"/>
</dbReference>
<organism evidence="6 7">
    <name type="scientific">Mytilus galloprovincialis</name>
    <name type="common">Mediterranean mussel</name>
    <dbReference type="NCBI Taxonomy" id="29158"/>
    <lineage>
        <taxon>Eukaryota</taxon>
        <taxon>Metazoa</taxon>
        <taxon>Spiralia</taxon>
        <taxon>Lophotrochozoa</taxon>
        <taxon>Mollusca</taxon>
        <taxon>Bivalvia</taxon>
        <taxon>Autobranchia</taxon>
        <taxon>Pteriomorphia</taxon>
        <taxon>Mytilida</taxon>
        <taxon>Mytiloidea</taxon>
        <taxon>Mytilidae</taxon>
        <taxon>Mytilinae</taxon>
        <taxon>Mytilus</taxon>
    </lineage>
</organism>
<name>A0A8B6EDN0_MYTGA</name>
<evidence type="ECO:0000259" key="5">
    <source>
        <dbReference type="PROSITE" id="PS50835"/>
    </source>
</evidence>
<keyword evidence="3" id="KW-0393">Immunoglobulin domain</keyword>
<dbReference type="InterPro" id="IPR013098">
    <property type="entry name" value="Ig_I-set"/>
</dbReference>
<feature type="domain" description="Ig-like" evidence="5">
    <location>
        <begin position="134"/>
        <end position="227"/>
    </location>
</feature>
<dbReference type="InterPro" id="IPR003599">
    <property type="entry name" value="Ig_sub"/>
</dbReference>
<dbReference type="SUPFAM" id="SSF48726">
    <property type="entry name" value="Immunoglobulin"/>
    <property type="match status" value="5"/>
</dbReference>
<dbReference type="PANTHER" id="PTHR45080:SF8">
    <property type="entry name" value="IG-LIKE DOMAIN-CONTAINING PROTEIN"/>
    <property type="match status" value="1"/>
</dbReference>
<dbReference type="CDD" id="cd00096">
    <property type="entry name" value="Ig"/>
    <property type="match status" value="2"/>
</dbReference>
<keyword evidence="1 4" id="KW-0732">Signal</keyword>
<dbReference type="AlphaFoldDB" id="A0A8B6EDN0"/>
<reference evidence="6" key="1">
    <citation type="submission" date="2018-11" db="EMBL/GenBank/DDBJ databases">
        <authorList>
            <person name="Alioto T."/>
            <person name="Alioto T."/>
        </authorList>
    </citation>
    <scope>NUCLEOTIDE SEQUENCE</scope>
</reference>
<feature type="domain" description="Ig-like" evidence="5">
    <location>
        <begin position="820"/>
        <end position="861"/>
    </location>
</feature>
<keyword evidence="2" id="KW-1015">Disulfide bond</keyword>
<dbReference type="InterPro" id="IPR003598">
    <property type="entry name" value="Ig_sub2"/>
</dbReference>
<feature type="domain" description="Ig-like" evidence="5">
    <location>
        <begin position="28"/>
        <end position="130"/>
    </location>
</feature>
<evidence type="ECO:0000313" key="6">
    <source>
        <dbReference type="EMBL" id="VDI32980.1"/>
    </source>
</evidence>
<feature type="signal peptide" evidence="4">
    <location>
        <begin position="1"/>
        <end position="18"/>
    </location>
</feature>
<dbReference type="Gene3D" id="2.60.40.10">
    <property type="entry name" value="Immunoglobulins"/>
    <property type="match status" value="4"/>
</dbReference>
<dbReference type="SMART" id="SM00408">
    <property type="entry name" value="IGc2"/>
    <property type="match status" value="4"/>
</dbReference>
<dbReference type="FunFam" id="2.60.40.10:FF:000032">
    <property type="entry name" value="palladin isoform X1"/>
    <property type="match status" value="1"/>
</dbReference>
<evidence type="ECO:0000256" key="4">
    <source>
        <dbReference type="SAM" id="SignalP"/>
    </source>
</evidence>
<evidence type="ECO:0000313" key="7">
    <source>
        <dbReference type="Proteomes" id="UP000596742"/>
    </source>
</evidence>
<accession>A0A8B6EDN0</accession>
<feature type="domain" description="Ig-like" evidence="5">
    <location>
        <begin position="604"/>
        <end position="701"/>
    </location>
</feature>
<evidence type="ECO:0000256" key="3">
    <source>
        <dbReference type="ARBA" id="ARBA00023319"/>
    </source>
</evidence>
<dbReference type="Proteomes" id="UP000596742">
    <property type="component" value="Unassembled WGS sequence"/>
</dbReference>
<evidence type="ECO:0000256" key="2">
    <source>
        <dbReference type="ARBA" id="ARBA00023157"/>
    </source>
</evidence>
<dbReference type="Pfam" id="PF13927">
    <property type="entry name" value="Ig_3"/>
    <property type="match status" value="1"/>
</dbReference>
<dbReference type="InterPro" id="IPR013783">
    <property type="entry name" value="Ig-like_fold"/>
</dbReference>